<dbReference type="Gene3D" id="1.10.3810.10">
    <property type="entry name" value="Biosynthetic peptidoglycan transglycosylase-like"/>
    <property type="match status" value="1"/>
</dbReference>
<feature type="domain" description="Glycosyl transferase family 51" evidence="1">
    <location>
        <begin position="70"/>
        <end position="173"/>
    </location>
</feature>
<dbReference type="OrthoDB" id="5985156at2"/>
<evidence type="ECO:0000259" key="1">
    <source>
        <dbReference type="Pfam" id="PF00912"/>
    </source>
</evidence>
<dbReference type="RefSeq" id="WP_010340333.1">
    <property type="nucleotide sequence ID" value="NZ_CP132343.1"/>
</dbReference>
<comment type="caution">
    <text evidence="2">The sequence shown here is derived from an EMBL/GenBank/DDBJ whole genome shotgun (WGS) entry which is preliminary data.</text>
</comment>
<dbReference type="Proteomes" id="UP000247346">
    <property type="component" value="Unassembled WGS sequence"/>
</dbReference>
<organism evidence="2 3">
    <name type="scientific">Xanthomonas sacchari</name>
    <dbReference type="NCBI Taxonomy" id="56458"/>
    <lineage>
        <taxon>Bacteria</taxon>
        <taxon>Pseudomonadati</taxon>
        <taxon>Pseudomonadota</taxon>
        <taxon>Gammaproteobacteria</taxon>
        <taxon>Lysobacterales</taxon>
        <taxon>Lysobacteraceae</taxon>
        <taxon>Xanthomonas</taxon>
    </lineage>
</organism>
<dbReference type="AlphaFoldDB" id="A0A2P5Z459"/>
<proteinExistence type="predicted"/>
<dbReference type="SUPFAM" id="SSF53955">
    <property type="entry name" value="Lysozyme-like"/>
    <property type="match status" value="1"/>
</dbReference>
<sequence>MFKIAHYLGKGIALLLLAMLLALIAYDVLAVRPHLARIRDLLAQANPEDASPPEAIRRLIDANVDSPSSQAARLMTSRVSSDLTQGESQIREALWRMLLPMHFDKSQMYGIYCSLSYNGVDHGLSNFANREFGKPLGQLSAMQAATTVAVTHAPTLYLRDRNRLAQRARTLLVRSQKPR</sequence>
<gene>
    <name evidence="2" type="ORF">XsacCFBP4641_10400</name>
</gene>
<dbReference type="GeneID" id="93880912"/>
<protein>
    <recommendedName>
        <fullName evidence="1">Glycosyl transferase family 51 domain-containing protein</fullName>
    </recommendedName>
</protein>
<accession>A0A2P5Z459</accession>
<dbReference type="InterPro" id="IPR036950">
    <property type="entry name" value="PBP_transglycosylase"/>
</dbReference>
<dbReference type="EMBL" id="MDEK01000008">
    <property type="protein sequence ID" value="PPU82567.1"/>
    <property type="molecule type" value="Genomic_DNA"/>
</dbReference>
<evidence type="ECO:0000313" key="3">
    <source>
        <dbReference type="Proteomes" id="UP000247346"/>
    </source>
</evidence>
<dbReference type="InterPro" id="IPR001264">
    <property type="entry name" value="Glyco_trans_51"/>
</dbReference>
<reference evidence="2 3" key="1">
    <citation type="submission" date="2016-08" db="EMBL/GenBank/DDBJ databases">
        <authorList>
            <person name="Seilhamer J.J."/>
        </authorList>
    </citation>
    <scope>NUCLEOTIDE SEQUENCE [LARGE SCALE GENOMIC DNA]</scope>
    <source>
        <strain evidence="2 3">CFBP4641</strain>
    </source>
</reference>
<evidence type="ECO:0000313" key="2">
    <source>
        <dbReference type="EMBL" id="PPU82567.1"/>
    </source>
</evidence>
<dbReference type="Pfam" id="PF00912">
    <property type="entry name" value="Transgly"/>
    <property type="match status" value="1"/>
</dbReference>
<name>A0A2P5Z459_9XANT</name>
<dbReference type="InterPro" id="IPR023346">
    <property type="entry name" value="Lysozyme-like_dom_sf"/>
</dbReference>